<dbReference type="OrthoDB" id="9809720at2"/>
<evidence type="ECO:0000256" key="1">
    <source>
        <dbReference type="ARBA" id="ARBA00022617"/>
    </source>
</evidence>
<gene>
    <name evidence="6" type="ORF">MuYL_2780</name>
</gene>
<protein>
    <recommendedName>
        <fullName evidence="5">Cytochrome c domain-containing protein</fullName>
    </recommendedName>
</protein>
<name>A0A223NXS1_9SPHI</name>
<dbReference type="GO" id="GO:0020037">
    <property type="term" value="F:heme binding"/>
    <property type="evidence" value="ECO:0007669"/>
    <property type="project" value="InterPro"/>
</dbReference>
<reference evidence="6 7" key="1">
    <citation type="submission" date="2017-08" db="EMBL/GenBank/DDBJ databases">
        <title>Complete genome sequence of Mucilaginibacter sp. strain BJC16-A31.</title>
        <authorList>
            <consortium name="Henan University of Science and Technology"/>
            <person name="You X."/>
        </authorList>
    </citation>
    <scope>NUCLEOTIDE SEQUENCE [LARGE SCALE GENOMIC DNA]</scope>
    <source>
        <strain evidence="6 7">BJC16-A31</strain>
    </source>
</reference>
<dbReference type="InterPro" id="IPR036909">
    <property type="entry name" value="Cyt_c-like_dom_sf"/>
</dbReference>
<dbReference type="RefSeq" id="WP_094570992.1">
    <property type="nucleotide sequence ID" value="NZ_CP022743.1"/>
</dbReference>
<dbReference type="PROSITE" id="PS51257">
    <property type="entry name" value="PROKAR_LIPOPROTEIN"/>
    <property type="match status" value="1"/>
</dbReference>
<dbReference type="PANTHER" id="PTHR35008">
    <property type="entry name" value="BLL4482 PROTEIN-RELATED"/>
    <property type="match status" value="1"/>
</dbReference>
<evidence type="ECO:0000256" key="2">
    <source>
        <dbReference type="ARBA" id="ARBA00022723"/>
    </source>
</evidence>
<feature type="domain" description="Cytochrome c" evidence="5">
    <location>
        <begin position="183"/>
        <end position="295"/>
    </location>
</feature>
<feature type="domain" description="Cytochrome c" evidence="5">
    <location>
        <begin position="39"/>
        <end position="140"/>
    </location>
</feature>
<evidence type="ECO:0000256" key="3">
    <source>
        <dbReference type="ARBA" id="ARBA00023004"/>
    </source>
</evidence>
<evidence type="ECO:0000313" key="7">
    <source>
        <dbReference type="Proteomes" id="UP000215002"/>
    </source>
</evidence>
<dbReference type="Proteomes" id="UP000215002">
    <property type="component" value="Chromosome"/>
</dbReference>
<evidence type="ECO:0000259" key="5">
    <source>
        <dbReference type="PROSITE" id="PS51007"/>
    </source>
</evidence>
<organism evidence="6 7">
    <name type="scientific">Mucilaginibacter xinganensis</name>
    <dbReference type="NCBI Taxonomy" id="1234841"/>
    <lineage>
        <taxon>Bacteria</taxon>
        <taxon>Pseudomonadati</taxon>
        <taxon>Bacteroidota</taxon>
        <taxon>Sphingobacteriia</taxon>
        <taxon>Sphingobacteriales</taxon>
        <taxon>Sphingobacteriaceae</taxon>
        <taxon>Mucilaginibacter</taxon>
    </lineage>
</organism>
<dbReference type="InterPro" id="IPR009056">
    <property type="entry name" value="Cyt_c-like_dom"/>
</dbReference>
<dbReference type="InterPro" id="IPR051459">
    <property type="entry name" value="Cytochrome_c-type_DH"/>
</dbReference>
<keyword evidence="7" id="KW-1185">Reference proteome</keyword>
<dbReference type="Gene3D" id="1.10.760.10">
    <property type="entry name" value="Cytochrome c-like domain"/>
    <property type="match status" value="2"/>
</dbReference>
<accession>A0A223NXS1</accession>
<keyword evidence="1 4" id="KW-0349">Heme</keyword>
<dbReference type="KEGG" id="muc:MuYL_2780"/>
<evidence type="ECO:0000256" key="4">
    <source>
        <dbReference type="PROSITE-ProRule" id="PRU00433"/>
    </source>
</evidence>
<dbReference type="EMBL" id="CP022743">
    <property type="protein sequence ID" value="ASU34667.1"/>
    <property type="molecule type" value="Genomic_DNA"/>
</dbReference>
<evidence type="ECO:0000313" key="6">
    <source>
        <dbReference type="EMBL" id="ASU34667.1"/>
    </source>
</evidence>
<proteinExistence type="predicted"/>
<dbReference type="PANTHER" id="PTHR35008:SF8">
    <property type="entry name" value="ALCOHOL DEHYDROGENASE CYTOCHROME C SUBUNIT"/>
    <property type="match status" value="1"/>
</dbReference>
<dbReference type="GO" id="GO:0009055">
    <property type="term" value="F:electron transfer activity"/>
    <property type="evidence" value="ECO:0007669"/>
    <property type="project" value="InterPro"/>
</dbReference>
<keyword evidence="3 4" id="KW-0408">Iron</keyword>
<dbReference type="SUPFAM" id="SSF46626">
    <property type="entry name" value="Cytochrome c"/>
    <property type="match status" value="2"/>
</dbReference>
<sequence length="304" mass="33433">MKYKGLQVTALLLAVIIVISCKTHFETAKSDYQASFSNVNLEHGKNLAFSICAGCHYNQGLKKFAGNPIHDVPSIAGTVYSANLTHSKTNGLTVKYTDAQLRYLLKTGIAKDGRFMSYMLRPNMADEDIDNIIVYLRSNDAAVRSADTTIGLTRYSLIGKIYLGFKAAPAPYKEGIKRPSDNVPLALGRYLVDNIGCYHCHSKSLKSLNSISPEQTKGYLAGGAIFKGEQGTDIAASNITPDKNTGIGNYSKEEFSRALKDGQAPNRKLKAPMEKFEYLSDKEVNAIYAYLMTVPAKYHVVKHL</sequence>
<dbReference type="GO" id="GO:0046872">
    <property type="term" value="F:metal ion binding"/>
    <property type="evidence" value="ECO:0007669"/>
    <property type="project" value="UniProtKB-KW"/>
</dbReference>
<dbReference type="PROSITE" id="PS51007">
    <property type="entry name" value="CYTC"/>
    <property type="match status" value="2"/>
</dbReference>
<dbReference type="AlphaFoldDB" id="A0A223NXS1"/>
<keyword evidence="2 4" id="KW-0479">Metal-binding</keyword>
<dbReference type="Pfam" id="PF00034">
    <property type="entry name" value="Cytochrom_C"/>
    <property type="match status" value="1"/>
</dbReference>